<dbReference type="Gene3D" id="2.30.30.40">
    <property type="entry name" value="SH3 Domains"/>
    <property type="match status" value="1"/>
</dbReference>
<name>A0AAE5CCT8_9BACT</name>
<gene>
    <name evidence="2" type="ORF">GWO12_15200</name>
</gene>
<organism evidence="2 3">
    <name type="scientific">Candidatus Kutchimonas denitrificans</name>
    <dbReference type="NCBI Taxonomy" id="3056748"/>
    <lineage>
        <taxon>Bacteria</taxon>
        <taxon>Pseudomonadati</taxon>
        <taxon>Gemmatimonadota</taxon>
        <taxon>Gemmatimonadia</taxon>
        <taxon>Candidatus Palauibacterales</taxon>
        <taxon>Candidatus Palauibacteraceae</taxon>
        <taxon>Candidatus Kutchimonas</taxon>
    </lineage>
</organism>
<keyword evidence="1" id="KW-0732">Signal</keyword>
<proteinExistence type="predicted"/>
<accession>A0AAE5CCT8</accession>
<feature type="chain" id="PRO_5041924192" description="SH3 domain-containing protein" evidence="1">
    <location>
        <begin position="16"/>
        <end position="276"/>
    </location>
</feature>
<evidence type="ECO:0000256" key="1">
    <source>
        <dbReference type="SAM" id="SignalP"/>
    </source>
</evidence>
<dbReference type="Proteomes" id="UP000702544">
    <property type="component" value="Unassembled WGS sequence"/>
</dbReference>
<feature type="signal peptide" evidence="1">
    <location>
        <begin position="1"/>
        <end position="15"/>
    </location>
</feature>
<dbReference type="PROSITE" id="PS51257">
    <property type="entry name" value="PROKAR_LIPOPROTEIN"/>
    <property type="match status" value="1"/>
</dbReference>
<dbReference type="AlphaFoldDB" id="A0AAE5CCT8"/>
<dbReference type="EMBL" id="JAACAK010000130">
    <property type="protein sequence ID" value="NIR76428.1"/>
    <property type="molecule type" value="Genomic_DNA"/>
</dbReference>
<reference evidence="2 3" key="1">
    <citation type="submission" date="2020-01" db="EMBL/GenBank/DDBJ databases">
        <title>Genomes assembled from Gulf of Kutch pelagic sediment metagenomes.</title>
        <authorList>
            <person name="Chandrashekar M."/>
            <person name="Mahajan M.S."/>
            <person name="Dave K.J."/>
            <person name="Vatsa P."/>
            <person name="Nathani N.M."/>
        </authorList>
    </citation>
    <scope>NUCLEOTIDE SEQUENCE [LARGE SCALE GENOMIC DNA]</scope>
    <source>
        <strain evidence="2">KS3-K002</strain>
    </source>
</reference>
<protein>
    <recommendedName>
        <fullName evidence="4">SH3 domain-containing protein</fullName>
    </recommendedName>
</protein>
<sequence>MKRCLSIFAATLALAAGGCSSAGSGGGRPTPEEGAAAPELTTLLVLSDAGRLERGDTVRVDLSRRSDDNQVPYYRGSRRAGTVAYDALGPAGAGTMMVMASTLNVRRCRSTGCSVVGQVNRGQHVRVWDLKGRWYRYAGRGLEGYLNVEHLVLPDAYHGRLLAEIRAATSSYYRRELDRLRAGGGRVFSGYAVKLVGDRLTFEFYTPRPDGPSTAAACRAMDGISSFVQRTMAPMPGDLFPAFSAGVYYDDPDTPSTQDTMVAGMAGAGGAFCAND</sequence>
<evidence type="ECO:0008006" key="4">
    <source>
        <dbReference type="Google" id="ProtNLM"/>
    </source>
</evidence>
<comment type="caution">
    <text evidence="2">The sequence shown here is derived from an EMBL/GenBank/DDBJ whole genome shotgun (WGS) entry which is preliminary data.</text>
</comment>
<evidence type="ECO:0000313" key="2">
    <source>
        <dbReference type="EMBL" id="NIR76428.1"/>
    </source>
</evidence>
<evidence type="ECO:0000313" key="3">
    <source>
        <dbReference type="Proteomes" id="UP000702544"/>
    </source>
</evidence>